<feature type="region of interest" description="Disordered" evidence="2">
    <location>
        <begin position="26"/>
        <end position="86"/>
    </location>
</feature>
<evidence type="ECO:0000313" key="3">
    <source>
        <dbReference type="EMBL" id="ORC87206.1"/>
    </source>
</evidence>
<evidence type="ECO:0000256" key="1">
    <source>
        <dbReference type="SAM" id="Coils"/>
    </source>
</evidence>
<keyword evidence="1" id="KW-0175">Coiled coil</keyword>
<feature type="compositionally biased region" description="Basic and acidic residues" evidence="2">
    <location>
        <begin position="575"/>
        <end position="587"/>
    </location>
</feature>
<feature type="coiled-coil region" evidence="1">
    <location>
        <begin position="759"/>
        <end position="786"/>
    </location>
</feature>
<feature type="region of interest" description="Disordered" evidence="2">
    <location>
        <begin position="376"/>
        <end position="402"/>
    </location>
</feature>
<comment type="caution">
    <text evidence="3">The sequence shown here is derived from an EMBL/GenBank/DDBJ whole genome shotgun (WGS) entry which is preliminary data.</text>
</comment>
<dbReference type="VEuPathDB" id="TriTrypDB:TM35_000231770"/>
<evidence type="ECO:0000256" key="2">
    <source>
        <dbReference type="SAM" id="MobiDB-lite"/>
    </source>
</evidence>
<feature type="compositionally biased region" description="Low complexity" evidence="2">
    <location>
        <begin position="70"/>
        <end position="86"/>
    </location>
</feature>
<dbReference type="AlphaFoldDB" id="A0A1X0NR67"/>
<protein>
    <submittedName>
        <fullName evidence="3">Uncharacterized protein</fullName>
    </submittedName>
</protein>
<proteinExistence type="predicted"/>
<dbReference type="RefSeq" id="XP_028881272.1">
    <property type="nucleotide sequence ID" value="XM_029027417.1"/>
</dbReference>
<reference evidence="3 4" key="1">
    <citation type="submission" date="2017-03" db="EMBL/GenBank/DDBJ databases">
        <title>An alternative strategy for trypanosome survival in the mammalian bloodstream revealed through genome and transcriptome analysis of the ubiquitous bovine parasite Trypanosoma (Megatrypanum) theileri.</title>
        <authorList>
            <person name="Kelly S."/>
            <person name="Ivens A."/>
            <person name="Mott A."/>
            <person name="O'Neill E."/>
            <person name="Emms D."/>
            <person name="Macleod O."/>
            <person name="Voorheis P."/>
            <person name="Matthews J."/>
            <person name="Matthews K."/>
            <person name="Carrington M."/>
        </authorList>
    </citation>
    <scope>NUCLEOTIDE SEQUENCE [LARGE SCALE GENOMIC DNA]</scope>
    <source>
        <strain evidence="3">Edinburgh</strain>
    </source>
</reference>
<feature type="region of interest" description="Disordered" evidence="2">
    <location>
        <begin position="526"/>
        <end position="588"/>
    </location>
</feature>
<organism evidence="3 4">
    <name type="scientific">Trypanosoma theileri</name>
    <dbReference type="NCBI Taxonomy" id="67003"/>
    <lineage>
        <taxon>Eukaryota</taxon>
        <taxon>Discoba</taxon>
        <taxon>Euglenozoa</taxon>
        <taxon>Kinetoplastea</taxon>
        <taxon>Metakinetoplastina</taxon>
        <taxon>Trypanosomatida</taxon>
        <taxon>Trypanosomatidae</taxon>
        <taxon>Trypanosoma</taxon>
    </lineage>
</organism>
<accession>A0A1X0NR67</accession>
<dbReference type="GeneID" id="39987197"/>
<evidence type="ECO:0000313" key="4">
    <source>
        <dbReference type="Proteomes" id="UP000192257"/>
    </source>
</evidence>
<feature type="compositionally biased region" description="Low complexity" evidence="2">
    <location>
        <begin position="533"/>
        <end position="542"/>
    </location>
</feature>
<sequence>MNVRPVDELMELYQELTQPSSHYLNNVQQQQQQQQQRDGLRSHSGGSSNSHHSYNSMTAAHWRTGIPSPQTQTTNTNTNNTNNTTTINNTIQNVRSLTPSTYGASDSHHDGHLVWEKRSLEEKRRRMSTGLVESRCASAVMPTEFQQINKPQKRVWEKYSNIRETARAELHTLENTNTTTTTTTITGEPSRRTELLFSFLRQQQQQQEEKKGEKYKEEKVRELFRCWLCETVCTEMGWLTTPALYHSTDPNKHPNKQYPHPQHQYHRLQHHQHHDNNEDKIIMMMMIKKEKNKEKRDDNCFQILPVTLLTLCTRCSAACSLPLTAAHANVLRKAGATRALAQRTVAFVTAVREYKQLLEVLAADVQKTRETLFERNEKKRTGRRISGEDVRNMRETPPPSSSSSSLVVISFWDYPHAVQYKVIDKLISMLKSTLELDVLASLGGRKQIQSPRENTNTIATTTTTIPSSSSSSLLLLLLSSQEREVLRCELAWLQEQLSFIQHNMNAETGSNNKLLKSKDTQIHTNIHSRRVLDSNSSNSSDSSDNESESIKRKSALSQTPVDGMETKIQPSFHSIKREDKQQTRDPARSVVVDIEQRGREALDRMMERALLARRENHMKSDTEIYPSTETIKETETITSTISTPLDMDDILLHYFEGRLKDLPRFKVIPFNNTTQTDGNSKHITIPLNSLRYEEEKNLPITQSIKANHYTNTNSSNIISNVPPVSTTTTTTTTLTTTIAADADMVDAVMNDTSSLLARLQEEQQRRIEAEEALSKAHQKIAALELTTENMAESLLKLRFGMEHHLNAIQQFMRTLTIVSSEFAMQKLLLFSDEVEAVLRRTQRDIYIAHGRLAHSSTNIATSNSQIKHNDVPIQLKDLFHEKHKFPTTKTTSDVVSNIPETIEGATHICSEKTGTPASPTLSTVSFPLSLQLLPLAGDVSAIKQQRV</sequence>
<keyword evidence="4" id="KW-1185">Reference proteome</keyword>
<feature type="compositionally biased region" description="Basic and acidic residues" evidence="2">
    <location>
        <begin position="376"/>
        <end position="394"/>
    </location>
</feature>
<dbReference type="OrthoDB" id="243397at2759"/>
<dbReference type="Proteomes" id="UP000192257">
    <property type="component" value="Unassembled WGS sequence"/>
</dbReference>
<name>A0A1X0NR67_9TRYP</name>
<feature type="compositionally biased region" description="Low complexity" evidence="2">
    <location>
        <begin position="28"/>
        <end position="56"/>
    </location>
</feature>
<gene>
    <name evidence="3" type="ORF">TM35_000231770</name>
</gene>
<dbReference type="EMBL" id="NBCO01000023">
    <property type="protein sequence ID" value="ORC87206.1"/>
    <property type="molecule type" value="Genomic_DNA"/>
</dbReference>